<evidence type="ECO:0000256" key="9">
    <source>
        <dbReference type="ARBA" id="ARBA00023167"/>
    </source>
</evidence>
<organism evidence="13 14">
    <name type="scientific">Cellvibrio fibrivorans</name>
    <dbReference type="NCBI Taxonomy" id="126350"/>
    <lineage>
        <taxon>Bacteria</taxon>
        <taxon>Pseudomonadati</taxon>
        <taxon>Pseudomonadota</taxon>
        <taxon>Gammaproteobacteria</taxon>
        <taxon>Cellvibrionales</taxon>
        <taxon>Cellvibrionaceae</taxon>
        <taxon>Cellvibrio</taxon>
    </lineage>
</organism>
<evidence type="ECO:0000259" key="11">
    <source>
        <dbReference type="Pfam" id="PF01717"/>
    </source>
</evidence>
<feature type="domain" description="Cobalamin-independent methionine synthase MetE C-terminal/archaeal" evidence="11">
    <location>
        <begin position="465"/>
        <end position="787"/>
    </location>
</feature>
<feature type="binding site" evidence="10">
    <location>
        <position position="638"/>
    </location>
    <ligand>
        <name>L-methionine</name>
        <dbReference type="ChEBI" id="CHEBI:57844"/>
    </ligand>
</feature>
<evidence type="ECO:0000256" key="8">
    <source>
        <dbReference type="ARBA" id="ARBA00022833"/>
    </source>
</evidence>
<keyword evidence="10" id="KW-0677">Repeat</keyword>
<feature type="binding site" evidence="10">
    <location>
        <begin position="554"/>
        <end position="555"/>
    </location>
    <ligand>
        <name>5-methyltetrahydropteroyltri-L-glutamate</name>
        <dbReference type="ChEBI" id="CHEBI:58207"/>
    </ligand>
</feature>
<feature type="binding site" evidence="10">
    <location>
        <position position="765"/>
    </location>
    <ligand>
        <name>Zn(2+)</name>
        <dbReference type="ChEBI" id="CHEBI:29105"/>
        <note>catalytic</note>
    </ligand>
</feature>
<evidence type="ECO:0000256" key="6">
    <source>
        <dbReference type="ARBA" id="ARBA00022679"/>
    </source>
</evidence>
<dbReference type="PANTHER" id="PTHR30519">
    <property type="entry name" value="5-METHYLTETRAHYDROPTEROYLTRIGLUTAMATE--HOMOCYSTEINE METHYLTRANSFERASE"/>
    <property type="match status" value="1"/>
</dbReference>
<dbReference type="InterPro" id="IPR002629">
    <property type="entry name" value="Met_Synth_C/arc"/>
</dbReference>
<dbReference type="Pfam" id="PF01717">
    <property type="entry name" value="Meth_synt_2"/>
    <property type="match status" value="1"/>
</dbReference>
<protein>
    <recommendedName>
        <fullName evidence="10">5-methyltetrahydropteroyltriglutamate--homocysteine methyltransferase</fullName>
        <ecNumber evidence="10">2.1.1.14</ecNumber>
    </recommendedName>
    <alternativeName>
        <fullName evidence="10">Cobalamin-independent methionine synthase</fullName>
    </alternativeName>
    <alternativeName>
        <fullName evidence="10">Methionine synthase, vitamin-B12 independent isozyme</fullName>
    </alternativeName>
</protein>
<feature type="active site" description="Proton donor" evidence="10">
    <location>
        <position position="733"/>
    </location>
</feature>
<comment type="pathway">
    <text evidence="2 10">Amino-acid biosynthesis; L-methionine biosynthesis via de novo pathway; L-methionine from L-homocysteine (MetE route): step 1/1.</text>
</comment>
<feature type="binding site" evidence="10">
    <location>
        <position position="638"/>
    </location>
    <ligand>
        <name>L-homocysteine</name>
        <dbReference type="ChEBI" id="CHEBI:58199"/>
    </ligand>
</feature>
<dbReference type="EC" id="2.1.1.14" evidence="10"/>
<dbReference type="CDD" id="cd03312">
    <property type="entry name" value="CIMS_N_terminal_like"/>
    <property type="match status" value="1"/>
</dbReference>
<evidence type="ECO:0000259" key="12">
    <source>
        <dbReference type="Pfam" id="PF08267"/>
    </source>
</evidence>
<dbReference type="Proteomes" id="UP001253595">
    <property type="component" value="Unassembled WGS sequence"/>
</dbReference>
<feature type="binding site" evidence="10">
    <location>
        <position position="149"/>
    </location>
    <ligand>
        <name>5-methyltetrahydropteroyltri-L-glutamate</name>
        <dbReference type="ChEBI" id="CHEBI:58207"/>
    </ligand>
</feature>
<dbReference type="InterPro" id="IPR006276">
    <property type="entry name" value="Cobalamin-indep_Met_synthase"/>
</dbReference>
<comment type="function">
    <text evidence="1 10">Catalyzes the transfer of a methyl group from 5-methyltetrahydrofolate to homocysteine resulting in methionine formation.</text>
</comment>
<dbReference type="CDD" id="cd03311">
    <property type="entry name" value="CIMS_C_terminal_like"/>
    <property type="match status" value="1"/>
</dbReference>
<accession>A0ABU1UXT1</accession>
<evidence type="ECO:0000256" key="3">
    <source>
        <dbReference type="ARBA" id="ARBA00009553"/>
    </source>
</evidence>
<dbReference type="EMBL" id="JAVDVX010000003">
    <property type="protein sequence ID" value="MDR7090001.1"/>
    <property type="molecule type" value="Genomic_DNA"/>
</dbReference>
<comment type="cofactor">
    <cofactor evidence="10">
        <name>Zn(2+)</name>
        <dbReference type="ChEBI" id="CHEBI:29105"/>
    </cofactor>
    <text evidence="10">Binds 1 zinc ion per subunit.</text>
</comment>
<feature type="binding site" evidence="10">
    <location>
        <position position="523"/>
    </location>
    <ligand>
        <name>L-methionine</name>
        <dbReference type="ChEBI" id="CHEBI:57844"/>
    </ligand>
</feature>
<feature type="binding site" evidence="10">
    <location>
        <position position="644"/>
    </location>
    <ligand>
        <name>5-methyltetrahydropteroyltri-L-glutamate</name>
        <dbReference type="ChEBI" id="CHEBI:58207"/>
    </ligand>
</feature>
<keyword evidence="8 10" id="KW-0862">Zinc</keyword>
<dbReference type="NCBIfam" id="NF003556">
    <property type="entry name" value="PRK05222.1"/>
    <property type="match status" value="1"/>
</dbReference>
<dbReference type="PIRSF" id="PIRSF000382">
    <property type="entry name" value="MeTrfase_B12_ind"/>
    <property type="match status" value="1"/>
</dbReference>
<feature type="binding site" evidence="10">
    <location>
        <begin position="470"/>
        <end position="472"/>
    </location>
    <ligand>
        <name>L-homocysteine</name>
        <dbReference type="ChEBI" id="CHEBI:58199"/>
    </ligand>
</feature>
<keyword evidence="14" id="KW-1185">Reference proteome</keyword>
<dbReference type="GO" id="GO:0032259">
    <property type="term" value="P:methylation"/>
    <property type="evidence" value="ECO:0007669"/>
    <property type="project" value="UniProtKB-KW"/>
</dbReference>
<reference evidence="13 14" key="1">
    <citation type="submission" date="2023-07" db="EMBL/GenBank/DDBJ databases">
        <title>Sorghum-associated microbial communities from plants grown in Nebraska, USA.</title>
        <authorList>
            <person name="Schachtman D."/>
        </authorList>
    </citation>
    <scope>NUCLEOTIDE SEQUENCE [LARGE SCALE GENOMIC DNA]</scope>
    <source>
        <strain evidence="13 14">BE190</strain>
    </source>
</reference>
<feature type="binding site" evidence="10">
    <location>
        <position position="523"/>
    </location>
    <ligand>
        <name>L-homocysteine</name>
        <dbReference type="ChEBI" id="CHEBI:58199"/>
    </ligand>
</feature>
<dbReference type="GO" id="GO:0003871">
    <property type="term" value="F:5-methyltetrahydropteroyltriglutamate-homocysteine S-methyltransferase activity"/>
    <property type="evidence" value="ECO:0007669"/>
    <property type="project" value="UniProtKB-EC"/>
</dbReference>
<feature type="binding site" evidence="10">
    <location>
        <position position="680"/>
    </location>
    <ligand>
        <name>Zn(2+)</name>
        <dbReference type="ChEBI" id="CHEBI:29105"/>
        <note>catalytic</note>
    </ligand>
</feature>
<feature type="binding site" evidence="10">
    <location>
        <begin position="19"/>
        <end position="22"/>
    </location>
    <ligand>
        <name>5-methyltetrahydropteroyltri-L-glutamate</name>
        <dbReference type="ChEBI" id="CHEBI:58207"/>
    </ligand>
</feature>
<comment type="caution">
    <text evidence="13">The sequence shown here is derived from an EMBL/GenBank/DDBJ whole genome shotgun (WGS) entry which is preliminary data.</text>
</comment>
<feature type="binding site" evidence="10">
    <location>
        <position position="600"/>
    </location>
    <ligand>
        <name>5-methyltetrahydropteroyltri-L-glutamate</name>
        <dbReference type="ChEBI" id="CHEBI:58207"/>
    </ligand>
</feature>
<proteinExistence type="inferred from homology"/>
<evidence type="ECO:0000256" key="1">
    <source>
        <dbReference type="ARBA" id="ARBA00002777"/>
    </source>
</evidence>
<comment type="catalytic activity">
    <reaction evidence="10">
        <text>5-methyltetrahydropteroyltri-L-glutamate + L-homocysteine = tetrahydropteroyltri-L-glutamate + L-methionine</text>
        <dbReference type="Rhea" id="RHEA:21196"/>
        <dbReference type="ChEBI" id="CHEBI:57844"/>
        <dbReference type="ChEBI" id="CHEBI:58140"/>
        <dbReference type="ChEBI" id="CHEBI:58199"/>
        <dbReference type="ChEBI" id="CHEBI:58207"/>
        <dbReference type="EC" id="2.1.1.14"/>
    </reaction>
</comment>
<evidence type="ECO:0000256" key="10">
    <source>
        <dbReference type="HAMAP-Rule" id="MF_00172"/>
    </source>
</evidence>
<dbReference type="NCBIfam" id="TIGR01371">
    <property type="entry name" value="met_syn_B12ind"/>
    <property type="match status" value="1"/>
</dbReference>
<keyword evidence="7 10" id="KW-0479">Metal-binding</keyword>
<comment type="similarity">
    <text evidence="3 10">Belongs to the vitamin-B12 independent methionine synthase family.</text>
</comment>
<evidence type="ECO:0000256" key="5">
    <source>
        <dbReference type="ARBA" id="ARBA00022605"/>
    </source>
</evidence>
<dbReference type="InterPro" id="IPR013215">
    <property type="entry name" value="Cbl-indep_Met_Synth_N"/>
</dbReference>
<dbReference type="SUPFAM" id="SSF51726">
    <property type="entry name" value="UROD/MetE-like"/>
    <property type="match status" value="2"/>
</dbReference>
<evidence type="ECO:0000313" key="14">
    <source>
        <dbReference type="Proteomes" id="UP001253595"/>
    </source>
</evidence>
<feature type="binding site" evidence="10">
    <location>
        <position position="704"/>
    </location>
    <ligand>
        <name>Zn(2+)</name>
        <dbReference type="ChEBI" id="CHEBI:29105"/>
        <note>catalytic</note>
    </ligand>
</feature>
<keyword evidence="5 10" id="KW-0028">Amino-acid biosynthesis</keyword>
<keyword evidence="4 10" id="KW-0489">Methyltransferase</keyword>
<evidence type="ECO:0000256" key="7">
    <source>
        <dbReference type="ARBA" id="ARBA00022723"/>
    </source>
</evidence>
<dbReference type="HAMAP" id="MF_00172">
    <property type="entry name" value="Meth_synth"/>
    <property type="match status" value="1"/>
</dbReference>
<evidence type="ECO:0000256" key="4">
    <source>
        <dbReference type="ARBA" id="ARBA00022603"/>
    </source>
</evidence>
<keyword evidence="9 10" id="KW-0486">Methionine biosynthesis</keyword>
<feature type="domain" description="Cobalamin-independent methionine synthase MetE N-terminal" evidence="12">
    <location>
        <begin position="7"/>
        <end position="91"/>
    </location>
</feature>
<dbReference type="Pfam" id="PF08267">
    <property type="entry name" value="Meth_synt_1"/>
    <property type="match status" value="2"/>
</dbReference>
<name>A0ABU1UXT1_9GAMM</name>
<feature type="binding site" evidence="10">
    <location>
        <position position="682"/>
    </location>
    <ligand>
        <name>Zn(2+)</name>
        <dbReference type="ChEBI" id="CHEBI:29105"/>
        <note>catalytic</note>
    </ligand>
</feature>
<dbReference type="RefSeq" id="WP_310071958.1">
    <property type="nucleotide sequence ID" value="NZ_JAVDVX010000003.1"/>
</dbReference>
<sequence>MTQNITTHNLGFPRIGGDRELKKAQEAYWRGEIDQAQLEHIGRELRNIHWQLQADAGLDLIPTGDFAWYDQVLTLSATIGNIPARHRKTAKPGHTHAHDDDQHCCAHLSHDVNEFNPAPCRDIDLDTLFRVARGRAPTGNATTASDMTKWFDTNYHYLVPEFHQSQQFQLSWTQIIDETAEAIALGYKVKPVILGPLSYLFLGKEKGAAFDRFDLLDNLLPAYQQLLTALSQSGATWVQVDEPILVLDLPEKWQRAFESVYNRLQHHKLKVLLATYFGALGENLSTAVNLPVAGLHIDVVRAPEQLLAVVDRLPAHKILSVGVVDGRNIWRNDLAKSLNLLKQARERLGDRLWVAPSCSLLHSPVNLEREEKLPQDIKSWLAFAKQKVQEVVTLKTLLTRPFDAIAQEFLAASVAAAHARLNSPKIHNPEVQARLKAIKPEHTQRSSVFAERIAKQQAILQLPAFPTTTIGSFPQTEHIRQTRSEFKQGKINSVEYENRIRQEIADCIAKQEQLDIDVLVHGEAERNDMVEYFGEQLNGYVFTQFGWVQSYGSRCVKPPIIFGDVSRPAPITVSWARYAQSLSKKPVKGMLTGPITMLFWSFVRDDQPRATTALQLALALRDEVVDLESAGIRVIQIDEPAIREGLPLREKDRKEYLDWAVKAFRISASGVQDETQIHTHMCYSEFNDIIKAIADMDADVITIETSRSDGELLQAFEQFNYPNDIGPGVYDIHSPNIPDIQAMVNLLKRAAREIPVERLWVNPDCGLKTRRWPETEAALARMVEAAKILRVEYNTGASAKTNKTAELA</sequence>
<dbReference type="InterPro" id="IPR038071">
    <property type="entry name" value="UROD/MetE-like_sf"/>
</dbReference>
<gene>
    <name evidence="10" type="primary">metE</name>
    <name evidence="13" type="ORF">J2X05_002023</name>
</gene>
<dbReference type="Gene3D" id="3.20.20.210">
    <property type="match status" value="2"/>
</dbReference>
<evidence type="ECO:0000256" key="2">
    <source>
        <dbReference type="ARBA" id="ARBA00004681"/>
    </source>
</evidence>
<feature type="domain" description="Cobalamin-independent methionine synthase MetE N-terminal" evidence="12">
    <location>
        <begin position="122"/>
        <end position="347"/>
    </location>
</feature>
<evidence type="ECO:0000313" key="13">
    <source>
        <dbReference type="EMBL" id="MDR7090001.1"/>
    </source>
</evidence>
<feature type="binding site" evidence="10">
    <location>
        <begin position="470"/>
        <end position="472"/>
    </location>
    <ligand>
        <name>L-methionine</name>
        <dbReference type="ChEBI" id="CHEBI:57844"/>
    </ligand>
</feature>
<keyword evidence="6 10" id="KW-0808">Transferase</keyword>